<dbReference type="Pfam" id="PF00117">
    <property type="entry name" value="GATase"/>
    <property type="match status" value="1"/>
</dbReference>
<proteinExistence type="predicted"/>
<dbReference type="CDD" id="cd01741">
    <property type="entry name" value="GATase1_1"/>
    <property type="match status" value="1"/>
</dbReference>
<protein>
    <submittedName>
        <fullName evidence="2">Type 1 glutamine amidotransferase</fullName>
    </submittedName>
</protein>
<reference evidence="2 3" key="1">
    <citation type="submission" date="2020-08" db="EMBL/GenBank/DDBJ databases">
        <title>Bridging the membrane lipid divide: bacteria of the FCB group superphylum have the potential to synthesize archaeal ether lipids.</title>
        <authorList>
            <person name="Villanueva L."/>
            <person name="Von Meijenfeldt F.A.B."/>
            <person name="Westbye A.B."/>
            <person name="Yadav S."/>
            <person name="Hopmans E.C."/>
            <person name="Dutilh B.E."/>
            <person name="Sinninghe Damste J.S."/>
        </authorList>
    </citation>
    <scope>NUCLEOTIDE SEQUENCE [LARGE SCALE GENOMIC DNA]</scope>
    <source>
        <strain evidence="2">NIOZ-UU81</strain>
    </source>
</reference>
<dbReference type="InterPro" id="IPR029062">
    <property type="entry name" value="Class_I_gatase-like"/>
</dbReference>
<gene>
    <name evidence="2" type="ORF">H8E79_09350</name>
</gene>
<accession>A0A8J6N9P5</accession>
<dbReference type="PROSITE" id="PS51273">
    <property type="entry name" value="GATASE_TYPE_1"/>
    <property type="match status" value="1"/>
</dbReference>
<evidence type="ECO:0000313" key="3">
    <source>
        <dbReference type="Proteomes" id="UP000599024"/>
    </source>
</evidence>
<dbReference type="PANTHER" id="PTHR42695:SF5">
    <property type="entry name" value="GLUTAMINE AMIDOTRANSFERASE YLR126C-RELATED"/>
    <property type="match status" value="1"/>
</dbReference>
<dbReference type="Gene3D" id="3.40.50.880">
    <property type="match status" value="1"/>
</dbReference>
<dbReference type="EMBL" id="JACNLK010000093">
    <property type="protein sequence ID" value="MBC8209354.1"/>
    <property type="molecule type" value="Genomic_DNA"/>
</dbReference>
<feature type="domain" description="Glutamine amidotransferase" evidence="1">
    <location>
        <begin position="24"/>
        <end position="179"/>
    </location>
</feature>
<dbReference type="AlphaFoldDB" id="A0A8J6N9P5"/>
<dbReference type="InterPro" id="IPR044992">
    <property type="entry name" value="ChyE-like"/>
</dbReference>
<keyword evidence="2" id="KW-0315">Glutamine amidotransferase</keyword>
<organism evidence="2 3">
    <name type="scientific">Candidatus Desulfatifera sulfidica</name>
    <dbReference type="NCBI Taxonomy" id="2841691"/>
    <lineage>
        <taxon>Bacteria</taxon>
        <taxon>Pseudomonadati</taxon>
        <taxon>Thermodesulfobacteriota</taxon>
        <taxon>Desulfobulbia</taxon>
        <taxon>Desulfobulbales</taxon>
        <taxon>Desulfobulbaceae</taxon>
        <taxon>Candidatus Desulfatifera</taxon>
    </lineage>
</organism>
<dbReference type="InterPro" id="IPR017926">
    <property type="entry name" value="GATASE"/>
</dbReference>
<evidence type="ECO:0000313" key="2">
    <source>
        <dbReference type="EMBL" id="MBC8209354.1"/>
    </source>
</evidence>
<comment type="caution">
    <text evidence="2">The sequence shown here is derived from an EMBL/GenBank/DDBJ whole genome shotgun (WGS) entry which is preliminary data.</text>
</comment>
<sequence length="240" mass="27062">MKQILVLQHAHWEPPGRLLREAATACQVELVIIPAWKQEIPDLSPFHGLILLGGSPNVDEEDIYPFLIEEKKALQEWLLSERPCLGICLGHQLMAEALGGRIGTNLHPSVGFTAGHLTYDGRKHPIFKDTDPTPALFKWHSKAIVPPIPGHFKILATSAQCQVEAFSIQNRPYLIGVQFDNHAAAPDDVAKWLQADQDWLNSIDKPAIDRNEILNQAHELTQTMRRQFLLFFQNFTAMIN</sequence>
<name>A0A8J6N9P5_9BACT</name>
<dbReference type="GO" id="GO:0005829">
    <property type="term" value="C:cytosol"/>
    <property type="evidence" value="ECO:0007669"/>
    <property type="project" value="TreeGrafter"/>
</dbReference>
<dbReference type="Proteomes" id="UP000599024">
    <property type="component" value="Unassembled WGS sequence"/>
</dbReference>
<dbReference type="SUPFAM" id="SSF52317">
    <property type="entry name" value="Class I glutamine amidotransferase-like"/>
    <property type="match status" value="1"/>
</dbReference>
<dbReference type="PANTHER" id="PTHR42695">
    <property type="entry name" value="GLUTAMINE AMIDOTRANSFERASE YLR126C-RELATED"/>
    <property type="match status" value="1"/>
</dbReference>
<evidence type="ECO:0000259" key="1">
    <source>
        <dbReference type="Pfam" id="PF00117"/>
    </source>
</evidence>